<comment type="caution">
    <text evidence="2">The sequence shown here is derived from an EMBL/GenBank/DDBJ whole genome shotgun (WGS) entry which is preliminary data.</text>
</comment>
<dbReference type="PANTHER" id="PTHR43174">
    <property type="entry name" value="UDP-N-ACETYLGLUCOSAMINE 2-EPIMERASE"/>
    <property type="match status" value="1"/>
</dbReference>
<evidence type="ECO:0000259" key="1">
    <source>
        <dbReference type="Pfam" id="PF02350"/>
    </source>
</evidence>
<keyword evidence="3" id="KW-1185">Reference proteome</keyword>
<dbReference type="InterPro" id="IPR020004">
    <property type="entry name" value="UDP-GlcNAc_Epase"/>
</dbReference>
<dbReference type="Pfam" id="PF02350">
    <property type="entry name" value="Epimerase_2"/>
    <property type="match status" value="1"/>
</dbReference>
<sequence>MRKIAVFTGTRAEYGLLYWIIKELDMCADMQLQLYVGGTHLSHDFGYTVTQIEEDGFDIMERLDFLASTDDTQGIATSMGQALIGSAKAFAQHQPDLLILLGDRYEALAVAQAAMLARIPIAHIHGGEITQGAMDDSIRHAISKLAHLHFASTEKHRQRIIQLGEQPDTVFNVGAPGLDNIHKSSLLSLSELSKSLGFELGENYFVVTYHPETLAADNGQQALINLLQALDNFPEVRLLITYPNADSGAKALIELYQQYQSAQPDRVVLVQSLGQQRYLSSVKHCKAVIGNSSSGVIEVPSLHKPTVDIGNRQQGRESAATVIHCKDSTAAIEQAIQRAISPEFTEICQHAHNPYGSGNVANKIVNKIQTMNLTMLSVKQFYDLPVNEDLG</sequence>
<evidence type="ECO:0000313" key="3">
    <source>
        <dbReference type="Proteomes" id="UP001500359"/>
    </source>
</evidence>
<dbReference type="NCBIfam" id="TIGR03568">
    <property type="entry name" value="NeuC_NnaA"/>
    <property type="match status" value="1"/>
</dbReference>
<dbReference type="InterPro" id="IPR003331">
    <property type="entry name" value="UDP_GlcNAc_Epimerase_2_dom"/>
</dbReference>
<dbReference type="SUPFAM" id="SSF53756">
    <property type="entry name" value="UDP-Glycosyltransferase/glycogen phosphorylase"/>
    <property type="match status" value="1"/>
</dbReference>
<dbReference type="RefSeq" id="WP_343859882.1">
    <property type="nucleotide sequence ID" value="NZ_BAAAFD010000005.1"/>
</dbReference>
<accession>A0ABN1LKC2</accession>
<gene>
    <name evidence="2" type="primary">neuC</name>
    <name evidence="2" type="ORF">GCM10009114_22010</name>
</gene>
<organism evidence="2 3">
    <name type="scientific">Aliiglaciecola litoralis</name>
    <dbReference type="NCBI Taxonomy" id="582857"/>
    <lineage>
        <taxon>Bacteria</taxon>
        <taxon>Pseudomonadati</taxon>
        <taxon>Pseudomonadota</taxon>
        <taxon>Gammaproteobacteria</taxon>
        <taxon>Alteromonadales</taxon>
        <taxon>Alteromonadaceae</taxon>
        <taxon>Aliiglaciecola</taxon>
    </lineage>
</organism>
<protein>
    <submittedName>
        <fullName evidence="2">UDP-N-acetylglucosamine 2-epimerase</fullName>
    </submittedName>
</protein>
<dbReference type="PANTHER" id="PTHR43174:SF3">
    <property type="entry name" value="UDP-N-ACETYLGLUCOSAMINE 2-EPIMERASE"/>
    <property type="match status" value="1"/>
</dbReference>
<reference evidence="2 3" key="1">
    <citation type="journal article" date="2019" name="Int. J. Syst. Evol. Microbiol.">
        <title>The Global Catalogue of Microorganisms (GCM) 10K type strain sequencing project: providing services to taxonomists for standard genome sequencing and annotation.</title>
        <authorList>
            <consortium name="The Broad Institute Genomics Platform"/>
            <consortium name="The Broad Institute Genome Sequencing Center for Infectious Disease"/>
            <person name="Wu L."/>
            <person name="Ma J."/>
        </authorList>
    </citation>
    <scope>NUCLEOTIDE SEQUENCE [LARGE SCALE GENOMIC DNA]</scope>
    <source>
        <strain evidence="2 3">JCM 15896</strain>
    </source>
</reference>
<dbReference type="Gene3D" id="3.40.50.2000">
    <property type="entry name" value="Glycogen Phosphorylase B"/>
    <property type="match status" value="2"/>
</dbReference>
<evidence type="ECO:0000313" key="2">
    <source>
        <dbReference type="EMBL" id="GAA0857191.1"/>
    </source>
</evidence>
<feature type="domain" description="UDP-N-acetylglucosamine 2-epimerase" evidence="1">
    <location>
        <begin position="23"/>
        <end position="368"/>
    </location>
</feature>
<dbReference type="CDD" id="cd03786">
    <property type="entry name" value="GTB_UDP-GlcNAc_2-Epimerase"/>
    <property type="match status" value="1"/>
</dbReference>
<dbReference type="Proteomes" id="UP001500359">
    <property type="component" value="Unassembled WGS sequence"/>
</dbReference>
<name>A0ABN1LKC2_9ALTE</name>
<dbReference type="EMBL" id="BAAAFD010000005">
    <property type="protein sequence ID" value="GAA0857191.1"/>
    <property type="molecule type" value="Genomic_DNA"/>
</dbReference>
<dbReference type="InterPro" id="IPR029767">
    <property type="entry name" value="WecB-like"/>
</dbReference>
<proteinExistence type="predicted"/>